<sequence>MSEAFAGVRRIEEIRAVADSGGISAGVEIDRLHAAFADIPLRPLGFPVHAYIEPHIEQHVLLEEAGKTIGIVTGIQGKKTFEIEISGEKGHAGTLAMSDRRDAVAAFARIAAMLHDKVGGDDPDVKFTIGRVEVYPNAPSVVPHAVRFRVDLRHPDNDALERGGRLIRSICEDLAKPCRAKVTTLVSASSNDFDERLRAMIAAAAEHYGFPAMPVLSYAGHDARQMARLCRSAMIFIPCRDGISHDESEWIEPEHAAAGAQVLCAVIAELAAGA</sequence>
<evidence type="ECO:0000313" key="4">
    <source>
        <dbReference type="EMBL" id="MET2831484.1"/>
    </source>
</evidence>
<evidence type="ECO:0000256" key="2">
    <source>
        <dbReference type="ARBA" id="ARBA00022801"/>
    </source>
</evidence>
<dbReference type="Pfam" id="PF01546">
    <property type="entry name" value="Peptidase_M20"/>
    <property type="match status" value="1"/>
</dbReference>
<dbReference type="Proteomes" id="UP001548832">
    <property type="component" value="Unassembled WGS sequence"/>
</dbReference>
<keyword evidence="2" id="KW-0378">Hydrolase</keyword>
<reference evidence="4 5" key="1">
    <citation type="submission" date="2024-06" db="EMBL/GenBank/DDBJ databases">
        <authorList>
            <person name="Kim D.-U."/>
        </authorList>
    </citation>
    <scope>NUCLEOTIDE SEQUENCE [LARGE SCALE GENOMIC DNA]</scope>
    <source>
        <strain evidence="4 5">KACC15460</strain>
    </source>
</reference>
<dbReference type="InterPro" id="IPR010158">
    <property type="entry name" value="Amidase_Cbmase"/>
</dbReference>
<dbReference type="RefSeq" id="WP_354463600.1">
    <property type="nucleotide sequence ID" value="NZ_JBEWSZ010000004.1"/>
</dbReference>
<dbReference type="Pfam" id="PF07687">
    <property type="entry name" value="M20_dimer"/>
    <property type="match status" value="1"/>
</dbReference>
<dbReference type="InterPro" id="IPR011650">
    <property type="entry name" value="Peptidase_M20_dimer"/>
</dbReference>
<dbReference type="InterPro" id="IPR002933">
    <property type="entry name" value="Peptidase_M20"/>
</dbReference>
<gene>
    <name evidence="4" type="ORF">ABVQ20_31510</name>
</gene>
<protein>
    <submittedName>
        <fullName evidence="4">M20/M25/M40 family metallo-hydrolase</fullName>
    </submittedName>
</protein>
<name>A0ABV2DNN4_9HYPH</name>
<feature type="domain" description="Peptidase M20 dimerisation" evidence="3">
    <location>
        <begin position="74"/>
        <end position="176"/>
    </location>
</feature>
<organism evidence="4 5">
    <name type="scientific">Mesorhizobium shangrilense</name>
    <dbReference type="NCBI Taxonomy" id="460060"/>
    <lineage>
        <taxon>Bacteria</taxon>
        <taxon>Pseudomonadati</taxon>
        <taxon>Pseudomonadota</taxon>
        <taxon>Alphaproteobacteria</taxon>
        <taxon>Hyphomicrobiales</taxon>
        <taxon>Phyllobacteriaceae</taxon>
        <taxon>Mesorhizobium</taxon>
    </lineage>
</organism>
<evidence type="ECO:0000259" key="3">
    <source>
        <dbReference type="Pfam" id="PF07687"/>
    </source>
</evidence>
<comment type="caution">
    <text evidence="4">The sequence shown here is derived from an EMBL/GenBank/DDBJ whole genome shotgun (WGS) entry which is preliminary data.</text>
</comment>
<dbReference type="Gene3D" id="3.40.630.10">
    <property type="entry name" value="Zn peptidases"/>
    <property type="match status" value="2"/>
</dbReference>
<dbReference type="EMBL" id="JBEWSZ010000004">
    <property type="protein sequence ID" value="MET2831484.1"/>
    <property type="molecule type" value="Genomic_DNA"/>
</dbReference>
<proteinExistence type="inferred from homology"/>
<evidence type="ECO:0000313" key="5">
    <source>
        <dbReference type="Proteomes" id="UP001548832"/>
    </source>
</evidence>
<accession>A0ABV2DNN4</accession>
<dbReference type="PANTHER" id="PTHR32494">
    <property type="entry name" value="ALLANTOATE DEIMINASE-RELATED"/>
    <property type="match status" value="1"/>
</dbReference>
<evidence type="ECO:0000256" key="1">
    <source>
        <dbReference type="ARBA" id="ARBA00006153"/>
    </source>
</evidence>
<keyword evidence="5" id="KW-1185">Reference proteome</keyword>
<dbReference type="SUPFAM" id="SSF53187">
    <property type="entry name" value="Zn-dependent exopeptidases"/>
    <property type="match status" value="1"/>
</dbReference>
<dbReference type="InterPro" id="IPR036264">
    <property type="entry name" value="Bact_exopeptidase_dim_dom"/>
</dbReference>
<dbReference type="PANTHER" id="PTHR32494:SF5">
    <property type="entry name" value="ALLANTOATE AMIDOHYDROLASE"/>
    <property type="match status" value="1"/>
</dbReference>
<comment type="similarity">
    <text evidence="1">Belongs to the peptidase M20 family.</text>
</comment>
<dbReference type="SUPFAM" id="SSF55031">
    <property type="entry name" value="Bacterial exopeptidase dimerisation domain"/>
    <property type="match status" value="1"/>
</dbReference>